<dbReference type="PANTHER" id="PTHR22744:SF17">
    <property type="entry name" value="BTB DOMAIN-CONTAINING PROTEIN"/>
    <property type="match status" value="1"/>
</dbReference>
<dbReference type="InterPro" id="IPR011333">
    <property type="entry name" value="SKP1/BTB/POZ_sf"/>
</dbReference>
<dbReference type="SUPFAM" id="SSF54695">
    <property type="entry name" value="POZ domain"/>
    <property type="match status" value="1"/>
</dbReference>
<dbReference type="SMART" id="SM00225">
    <property type="entry name" value="BTB"/>
    <property type="match status" value="1"/>
</dbReference>
<accession>A0ABN8MQQ7</accession>
<evidence type="ECO:0000313" key="3">
    <source>
        <dbReference type="Proteomes" id="UP001159405"/>
    </source>
</evidence>
<dbReference type="Proteomes" id="UP001159405">
    <property type="component" value="Unassembled WGS sequence"/>
</dbReference>
<dbReference type="EMBL" id="CALNXK010000001">
    <property type="protein sequence ID" value="CAH3032451.1"/>
    <property type="molecule type" value="Genomic_DNA"/>
</dbReference>
<gene>
    <name evidence="2" type="ORF">PLOB_00000519</name>
</gene>
<protein>
    <recommendedName>
        <fullName evidence="1">BTB domain-containing protein</fullName>
    </recommendedName>
</protein>
<evidence type="ECO:0000259" key="1">
    <source>
        <dbReference type="PROSITE" id="PS50097"/>
    </source>
</evidence>
<dbReference type="InterPro" id="IPR000210">
    <property type="entry name" value="BTB/POZ_dom"/>
</dbReference>
<keyword evidence="3" id="KW-1185">Reference proteome</keyword>
<sequence length="310" mass="35062">EKEAECVKQPEQRIEKHPFSEPWEDSDLVLAVEDETFYVHRQILSLHSPVFKAMLSSQKERTATEIPLAGKKAKEVLDFLKVLYLKETEGITLNKMGHLLKLADEYEVQGVVDLCVKCLKDVPKSEENVVKILYLATDTLKAGEDSRLDSVRRDCEVLVKDMDLANMTAKGDFKNLNRDSMEKVFVKRTERLESFIKDVHPQLIGLVEYCLYLRLTSSSSLITRCPQHFPSNKSYIGLLQRIRSCSVCRGMITQLATSSVTPDQPQQPIFGSACSINQTAAVKEHVCVGNCHFDEKLVSLLQDINKLVSL</sequence>
<proteinExistence type="predicted"/>
<comment type="caution">
    <text evidence="2">The sequence shown here is derived from an EMBL/GenBank/DDBJ whole genome shotgun (WGS) entry which is preliminary data.</text>
</comment>
<dbReference type="Gene3D" id="3.30.710.10">
    <property type="entry name" value="Potassium Channel Kv1.1, Chain A"/>
    <property type="match status" value="1"/>
</dbReference>
<reference evidence="2 3" key="1">
    <citation type="submission" date="2022-05" db="EMBL/GenBank/DDBJ databases">
        <authorList>
            <consortium name="Genoscope - CEA"/>
            <person name="William W."/>
        </authorList>
    </citation>
    <scope>NUCLEOTIDE SEQUENCE [LARGE SCALE GENOMIC DNA]</scope>
</reference>
<organism evidence="2 3">
    <name type="scientific">Porites lobata</name>
    <dbReference type="NCBI Taxonomy" id="104759"/>
    <lineage>
        <taxon>Eukaryota</taxon>
        <taxon>Metazoa</taxon>
        <taxon>Cnidaria</taxon>
        <taxon>Anthozoa</taxon>
        <taxon>Hexacorallia</taxon>
        <taxon>Scleractinia</taxon>
        <taxon>Fungiina</taxon>
        <taxon>Poritidae</taxon>
        <taxon>Porites</taxon>
    </lineage>
</organism>
<dbReference type="PANTHER" id="PTHR22744">
    <property type="entry name" value="HELIX LOOP HELIX PROTEIN 21-RELATED"/>
    <property type="match status" value="1"/>
</dbReference>
<feature type="non-terminal residue" evidence="2">
    <location>
        <position position="1"/>
    </location>
</feature>
<name>A0ABN8MQQ7_9CNID</name>
<evidence type="ECO:0000313" key="2">
    <source>
        <dbReference type="EMBL" id="CAH3032451.1"/>
    </source>
</evidence>
<feature type="domain" description="BTB" evidence="1">
    <location>
        <begin position="26"/>
        <end position="84"/>
    </location>
</feature>
<dbReference type="CDD" id="cd18186">
    <property type="entry name" value="BTB_POZ_ZBTB_KLHL-like"/>
    <property type="match status" value="1"/>
</dbReference>
<dbReference type="PROSITE" id="PS50097">
    <property type="entry name" value="BTB"/>
    <property type="match status" value="1"/>
</dbReference>
<feature type="non-terminal residue" evidence="2">
    <location>
        <position position="310"/>
    </location>
</feature>
<dbReference type="Pfam" id="PF00651">
    <property type="entry name" value="BTB"/>
    <property type="match status" value="1"/>
</dbReference>